<dbReference type="InterPro" id="IPR029058">
    <property type="entry name" value="AB_hydrolase_fold"/>
</dbReference>
<evidence type="ECO:0000313" key="2">
    <source>
        <dbReference type="Proteomes" id="UP000428333"/>
    </source>
</evidence>
<organism evidence="1 2">
    <name type="scientific">Rhododendron williamsianum</name>
    <dbReference type="NCBI Taxonomy" id="262921"/>
    <lineage>
        <taxon>Eukaryota</taxon>
        <taxon>Viridiplantae</taxon>
        <taxon>Streptophyta</taxon>
        <taxon>Embryophyta</taxon>
        <taxon>Tracheophyta</taxon>
        <taxon>Spermatophyta</taxon>
        <taxon>Magnoliopsida</taxon>
        <taxon>eudicotyledons</taxon>
        <taxon>Gunneridae</taxon>
        <taxon>Pentapetalae</taxon>
        <taxon>asterids</taxon>
        <taxon>Ericales</taxon>
        <taxon>Ericaceae</taxon>
        <taxon>Ericoideae</taxon>
        <taxon>Rhodoreae</taxon>
        <taxon>Rhododendron</taxon>
    </lineage>
</organism>
<comment type="caution">
    <text evidence="1">The sequence shown here is derived from an EMBL/GenBank/DDBJ whole genome shotgun (WGS) entry which is preliminary data.</text>
</comment>
<name>A0A6A4LA50_9ERIC</name>
<proteinExistence type="predicted"/>
<dbReference type="SUPFAM" id="SSF53474">
    <property type="entry name" value="alpha/beta-Hydrolases"/>
    <property type="match status" value="1"/>
</dbReference>
<dbReference type="Gene3D" id="3.40.50.1820">
    <property type="entry name" value="alpha/beta hydrolase"/>
    <property type="match status" value="1"/>
</dbReference>
<evidence type="ECO:0000313" key="1">
    <source>
        <dbReference type="EMBL" id="KAE9457416.1"/>
    </source>
</evidence>
<dbReference type="PANTHER" id="PTHR43139">
    <property type="entry name" value="SI:DKEY-122A22.2"/>
    <property type="match status" value="1"/>
</dbReference>
<evidence type="ECO:0008006" key="3">
    <source>
        <dbReference type="Google" id="ProtNLM"/>
    </source>
</evidence>
<accession>A0A6A4LA50</accession>
<sequence length="277" mass="31758">MPKCFSLTASRSWCYRTHFSNSGLRSTITDLGDGTVMHCWVPKTRIDSKPDLLLVHGFGANAMWQWGDVVRLMVPHFNVYVPDLVFFGDSYTTRPDRSESFQEKDLGEGMFRVSDLEEVGRILVPQTADKMRELMSYTFVKPPKIGATTSFIPFEQISFASHAAYTHSLGRRRSSIPLRTRLQTKKVKYASTYSQLLFVSSELISLYLLHHKWCDFGFYICRHLGDNAQLVIVKKSGHAFIVEKPKELFKHLKSFLIDSFRPTVIPLPNQQNQILAN</sequence>
<reference evidence="1 2" key="1">
    <citation type="journal article" date="2019" name="Genome Biol. Evol.">
        <title>The Rhododendron genome and chromosomal organization provide insight into shared whole-genome duplications across the heath family (Ericaceae).</title>
        <authorList>
            <person name="Soza V.L."/>
            <person name="Lindsley D."/>
            <person name="Waalkes A."/>
            <person name="Ramage E."/>
            <person name="Patwardhan R.P."/>
            <person name="Burton J.N."/>
            <person name="Adey A."/>
            <person name="Kumar A."/>
            <person name="Qiu R."/>
            <person name="Shendure J."/>
            <person name="Hall B."/>
        </authorList>
    </citation>
    <scope>NUCLEOTIDE SEQUENCE [LARGE SCALE GENOMIC DNA]</scope>
    <source>
        <strain evidence="1">RSF 1966-606</strain>
    </source>
</reference>
<protein>
    <recommendedName>
        <fullName evidence="3">AB hydrolase-1 domain-containing protein</fullName>
    </recommendedName>
</protein>
<dbReference type="OrthoDB" id="6431331at2759"/>
<dbReference type="EMBL" id="QEFC01001511">
    <property type="protein sequence ID" value="KAE9457416.1"/>
    <property type="molecule type" value="Genomic_DNA"/>
</dbReference>
<feature type="non-terminal residue" evidence="1">
    <location>
        <position position="1"/>
    </location>
</feature>
<dbReference type="InterPro" id="IPR052370">
    <property type="entry name" value="Meta-cleavage_hydrolase"/>
</dbReference>
<dbReference type="Proteomes" id="UP000428333">
    <property type="component" value="Linkage Group LG06"/>
</dbReference>
<keyword evidence="2" id="KW-1185">Reference proteome</keyword>
<dbReference type="AlphaFoldDB" id="A0A6A4LA50"/>
<gene>
    <name evidence="1" type="ORF">C3L33_10683</name>
</gene>
<dbReference type="PANTHER" id="PTHR43139:SF59">
    <property type="entry name" value="ALPHA_BETA-HYDROLASES SUPERFAMILY PROTEIN"/>
    <property type="match status" value="1"/>
</dbReference>